<keyword evidence="7" id="KW-0539">Nucleus</keyword>
<dbReference type="InterPro" id="IPR000504">
    <property type="entry name" value="RRM_dom"/>
</dbReference>
<dbReference type="Gene3D" id="4.10.1060.10">
    <property type="entry name" value="Zinc finger, RanBP2-type"/>
    <property type="match status" value="1"/>
</dbReference>
<dbReference type="PROSITE" id="PS50102">
    <property type="entry name" value="RRM"/>
    <property type="match status" value="1"/>
</dbReference>
<organism evidence="13">
    <name type="scientific">Strongyloides ratti</name>
    <name type="common">Parasitic roundworm</name>
    <dbReference type="NCBI Taxonomy" id="34506"/>
    <lineage>
        <taxon>Eukaryota</taxon>
        <taxon>Metazoa</taxon>
        <taxon>Ecdysozoa</taxon>
        <taxon>Nematoda</taxon>
        <taxon>Chromadorea</taxon>
        <taxon>Rhabditida</taxon>
        <taxon>Tylenchina</taxon>
        <taxon>Panagrolaimomorpha</taxon>
        <taxon>Strongyloidoidea</taxon>
        <taxon>Strongyloididae</taxon>
        <taxon>Strongyloides</taxon>
    </lineage>
</organism>
<feature type="compositionally biased region" description="Gly residues" evidence="10">
    <location>
        <begin position="217"/>
        <end position="238"/>
    </location>
</feature>
<feature type="compositionally biased region" description="Polar residues" evidence="10">
    <location>
        <begin position="437"/>
        <end position="457"/>
    </location>
</feature>
<dbReference type="GO" id="GO:0005634">
    <property type="term" value="C:nucleus"/>
    <property type="evidence" value="ECO:0007669"/>
    <property type="project" value="UniProtKB-SubCell"/>
</dbReference>
<name>A0A090KWA3_STRRB</name>
<accession>A0A090KWA3</accession>
<feature type="compositionally biased region" description="Low complexity" evidence="10">
    <location>
        <begin position="299"/>
        <end position="308"/>
    </location>
</feature>
<evidence type="ECO:0000259" key="11">
    <source>
        <dbReference type="PROSITE" id="PS50102"/>
    </source>
</evidence>
<dbReference type="WormBase" id="SRAE_X000188600">
    <property type="protein sequence ID" value="SRP00322"/>
    <property type="gene ID" value="WBGene00267463"/>
</dbReference>
<keyword evidence="4 9" id="KW-0863">Zinc-finger</keyword>
<keyword evidence="5" id="KW-0862">Zinc</keyword>
<dbReference type="InterPro" id="IPR001876">
    <property type="entry name" value="Znf_RanBP2"/>
</dbReference>
<dbReference type="Gene3D" id="3.30.70.330">
    <property type="match status" value="1"/>
</dbReference>
<comment type="similarity">
    <text evidence="2">Belongs to the RRM TET family.</text>
</comment>
<feature type="compositionally biased region" description="Polar residues" evidence="10">
    <location>
        <begin position="1"/>
        <end position="11"/>
    </location>
</feature>
<keyword evidence="3" id="KW-0479">Metal-binding</keyword>
<reference evidence="13" key="2">
    <citation type="submission" date="2014-09" db="EMBL/GenBank/DDBJ databases">
        <authorList>
            <person name="Aslett A.Martin."/>
        </authorList>
    </citation>
    <scope>NUCLEOTIDE SEQUENCE</scope>
    <source>
        <strain evidence="13">ED321 Heterogonic</strain>
    </source>
</reference>
<evidence type="ECO:0000256" key="4">
    <source>
        <dbReference type="ARBA" id="ARBA00022771"/>
    </source>
</evidence>
<evidence type="ECO:0000313" key="16">
    <source>
        <dbReference type="WormBase" id="SRAE_X000188600"/>
    </source>
</evidence>
<evidence type="ECO:0000256" key="3">
    <source>
        <dbReference type="ARBA" id="ARBA00022723"/>
    </source>
</evidence>
<feature type="region of interest" description="Disordered" evidence="10">
    <location>
        <begin position="212"/>
        <end position="405"/>
    </location>
</feature>
<proteinExistence type="inferred from homology"/>
<dbReference type="GO" id="GO:0006355">
    <property type="term" value="P:regulation of DNA-templated transcription"/>
    <property type="evidence" value="ECO:0007669"/>
    <property type="project" value="InterPro"/>
</dbReference>
<evidence type="ECO:0000256" key="5">
    <source>
        <dbReference type="ARBA" id="ARBA00022833"/>
    </source>
</evidence>
<dbReference type="CTD" id="36384957"/>
<dbReference type="SUPFAM" id="SSF90209">
    <property type="entry name" value="Ran binding protein zinc finger-like"/>
    <property type="match status" value="1"/>
</dbReference>
<feature type="region of interest" description="Disordered" evidence="10">
    <location>
        <begin position="436"/>
        <end position="468"/>
    </location>
</feature>
<dbReference type="WBParaSite" id="SRAE_X000188600.1">
    <property type="protein sequence ID" value="SRAE_X000188600.1"/>
    <property type="gene ID" value="WBGene00267463"/>
</dbReference>
<dbReference type="GO" id="GO:0008270">
    <property type="term" value="F:zinc ion binding"/>
    <property type="evidence" value="ECO:0007669"/>
    <property type="project" value="UniProtKB-KW"/>
</dbReference>
<dbReference type="SUPFAM" id="SSF54928">
    <property type="entry name" value="RNA-binding domain, RBD"/>
    <property type="match status" value="1"/>
</dbReference>
<dbReference type="PROSITE" id="PS50199">
    <property type="entry name" value="ZF_RANBP2_2"/>
    <property type="match status" value="1"/>
</dbReference>
<sequence>MFTNNTTSISQDSHDNQNNDENPLMNKETWGEYLHCTNDQQKYINSLEGGSNTFEDSEKYQNDDGNYNSGLGYTNDGGSVGYNDNNIGERDSNSGNQDDGDYVKSENSNSSGGEKSQGNISKESVFFSGIPTNVDENYLKEVFGCGGQIAVSEFNGRPKIKLYMDRGSFKGECMITYTNSITAKEVIDKFNGATFPGTENVLTANFAVFKDRSHGDSMGGRGGRGMRGGFRGNRGNRGGSDRGNFNRNGYGQRPSPYGNPREGQRGRGRGSFVDRGNSQGTTNQGSMYGQYSGGDNYQGSHGSYSGPYRGRREGGGSRGGFSGDRRGGYVDRGNFRGGRGGAAGGSYGSGRDSYNQSSGGYQGYNSQGNKNGFNNRGSSRGGRGNFRGSSQNSNNRGPGNSEIRPNDWVCPCGNNNFAFRTECNKCKAPKRNCYPAPTNQGSTYQTDNNKGYNNSGLRANDNKDSQFF</sequence>
<evidence type="ECO:0000313" key="15">
    <source>
        <dbReference type="WBParaSite" id="SRAE_X000188600.1"/>
    </source>
</evidence>
<evidence type="ECO:0000256" key="2">
    <source>
        <dbReference type="ARBA" id="ARBA00008448"/>
    </source>
</evidence>
<dbReference type="EMBL" id="LN609397">
    <property type="protein sequence ID" value="CEF60146.1"/>
    <property type="molecule type" value="Genomic_DNA"/>
</dbReference>
<dbReference type="SMART" id="SM00360">
    <property type="entry name" value="RRM"/>
    <property type="match status" value="1"/>
</dbReference>
<evidence type="ECO:0000256" key="6">
    <source>
        <dbReference type="ARBA" id="ARBA00022884"/>
    </source>
</evidence>
<feature type="compositionally biased region" description="Low complexity" evidence="10">
    <location>
        <begin position="105"/>
        <end position="116"/>
    </location>
</feature>
<feature type="compositionally biased region" description="Polar residues" evidence="10">
    <location>
        <begin position="63"/>
        <end position="72"/>
    </location>
</feature>
<evidence type="ECO:0000259" key="12">
    <source>
        <dbReference type="PROSITE" id="PS50199"/>
    </source>
</evidence>
<comment type="subcellular location">
    <subcellularLocation>
        <location evidence="1">Nucleus</location>
    </subcellularLocation>
</comment>
<evidence type="ECO:0000256" key="1">
    <source>
        <dbReference type="ARBA" id="ARBA00004123"/>
    </source>
</evidence>
<evidence type="ECO:0000256" key="9">
    <source>
        <dbReference type="PROSITE-ProRule" id="PRU00322"/>
    </source>
</evidence>
<feature type="region of interest" description="Disordered" evidence="10">
    <location>
        <begin position="47"/>
        <end position="119"/>
    </location>
</feature>
<keyword evidence="14" id="KW-1185">Reference proteome</keyword>
<feature type="compositionally biased region" description="Gly residues" evidence="10">
    <location>
        <begin position="335"/>
        <end position="348"/>
    </location>
</feature>
<dbReference type="GO" id="GO:0003723">
    <property type="term" value="F:RNA binding"/>
    <property type="evidence" value="ECO:0007669"/>
    <property type="project" value="UniProtKB-UniRule"/>
</dbReference>
<dbReference type="InterPro" id="IPR036443">
    <property type="entry name" value="Znf_RanBP2_sf"/>
</dbReference>
<dbReference type="AlphaFoldDB" id="A0A090KWA3"/>
<evidence type="ECO:0000256" key="10">
    <source>
        <dbReference type="SAM" id="MobiDB-lite"/>
    </source>
</evidence>
<feature type="compositionally biased region" description="Low complexity" evidence="10">
    <location>
        <begin position="386"/>
        <end position="401"/>
    </location>
</feature>
<feature type="domain" description="RRM" evidence="11">
    <location>
        <begin position="123"/>
        <end position="209"/>
    </location>
</feature>
<feature type="compositionally biased region" description="Polar residues" evidence="10">
    <location>
        <begin position="276"/>
        <end position="298"/>
    </location>
</feature>
<reference evidence="15" key="3">
    <citation type="submission" date="2020-12" db="UniProtKB">
        <authorList>
            <consortium name="WormBaseParasite"/>
        </authorList>
    </citation>
    <scope>IDENTIFICATION</scope>
</reference>
<dbReference type="OMA" id="GECMITY"/>
<evidence type="ECO:0000256" key="7">
    <source>
        <dbReference type="ARBA" id="ARBA00023242"/>
    </source>
</evidence>
<dbReference type="Proteomes" id="UP000035682">
    <property type="component" value="Unplaced"/>
</dbReference>
<dbReference type="InterPro" id="IPR035979">
    <property type="entry name" value="RBD_domain_sf"/>
</dbReference>
<protein>
    <submittedName>
        <fullName evidence="13">RNA recognition motif domain and Zinc finger,RanBP2-type domain and Nucleotide-binding, alpha-beta plait domain-containing protein</fullName>
    </submittedName>
</protein>
<dbReference type="SMART" id="SM00547">
    <property type="entry name" value="ZnF_RBZ"/>
    <property type="match status" value="1"/>
</dbReference>
<reference evidence="14" key="1">
    <citation type="submission" date="2014-09" db="EMBL/GenBank/DDBJ databases">
        <authorList>
            <person name="Martin A.A."/>
        </authorList>
    </citation>
    <scope>NUCLEOTIDE SEQUENCE</scope>
    <source>
        <strain evidence="14">ED321</strain>
    </source>
</reference>
<dbReference type="RefSeq" id="XP_024499356.1">
    <property type="nucleotide sequence ID" value="XM_024654017.1"/>
</dbReference>
<evidence type="ECO:0000256" key="8">
    <source>
        <dbReference type="PROSITE-ProRule" id="PRU00176"/>
    </source>
</evidence>
<feature type="compositionally biased region" description="Low complexity" evidence="10">
    <location>
        <begin position="349"/>
        <end position="378"/>
    </location>
</feature>
<dbReference type="PANTHER" id="PTHR23238">
    <property type="entry name" value="RNA BINDING PROTEIN"/>
    <property type="match status" value="1"/>
</dbReference>
<dbReference type="OrthoDB" id="76445at2759"/>
<evidence type="ECO:0000313" key="13">
    <source>
        <dbReference type="EMBL" id="CEF60146.1"/>
    </source>
</evidence>
<dbReference type="InterPro" id="IPR012677">
    <property type="entry name" value="Nucleotide-bd_a/b_plait_sf"/>
</dbReference>
<keyword evidence="6 8" id="KW-0694">RNA-binding</keyword>
<dbReference type="Pfam" id="PF00076">
    <property type="entry name" value="RRM_1"/>
    <property type="match status" value="1"/>
</dbReference>
<feature type="domain" description="RanBP2-type" evidence="12">
    <location>
        <begin position="404"/>
        <end position="432"/>
    </location>
</feature>
<evidence type="ECO:0000313" key="14">
    <source>
        <dbReference type="Proteomes" id="UP000035682"/>
    </source>
</evidence>
<dbReference type="GeneID" id="36384957"/>
<dbReference type="InterPro" id="IPR034870">
    <property type="entry name" value="TET_fam"/>
</dbReference>
<gene>
    <name evidence="13 15 16" type="ORF">SRAE_X000188600</name>
</gene>
<feature type="region of interest" description="Disordered" evidence="10">
    <location>
        <begin position="1"/>
        <end position="25"/>
    </location>
</feature>